<protein>
    <submittedName>
        <fullName evidence="2">Uncharacterized protein</fullName>
    </submittedName>
</protein>
<keyword evidence="3" id="KW-1185">Reference proteome</keyword>
<name>A0A919UG05_9MICO</name>
<organism evidence="2 3">
    <name type="scientific">Demequina activiva</name>
    <dbReference type="NCBI Taxonomy" id="1582364"/>
    <lineage>
        <taxon>Bacteria</taxon>
        <taxon>Bacillati</taxon>
        <taxon>Actinomycetota</taxon>
        <taxon>Actinomycetes</taxon>
        <taxon>Micrococcales</taxon>
        <taxon>Demequinaceae</taxon>
        <taxon>Demequina</taxon>
    </lineage>
</organism>
<reference evidence="2" key="1">
    <citation type="submission" date="2021-01" db="EMBL/GenBank/DDBJ databases">
        <title>Whole genome shotgun sequence of Demequina activiva NBRC 110675.</title>
        <authorList>
            <person name="Komaki H."/>
            <person name="Tamura T."/>
        </authorList>
    </citation>
    <scope>NUCLEOTIDE SEQUENCE</scope>
    <source>
        <strain evidence="2">NBRC 110675</strain>
    </source>
</reference>
<keyword evidence="1" id="KW-1133">Transmembrane helix</keyword>
<dbReference type="EMBL" id="BONR01000002">
    <property type="protein sequence ID" value="GIG54327.1"/>
    <property type="molecule type" value="Genomic_DNA"/>
</dbReference>
<gene>
    <name evidence="2" type="ORF">Dac01nite_10790</name>
</gene>
<evidence type="ECO:0000256" key="1">
    <source>
        <dbReference type="SAM" id="Phobius"/>
    </source>
</evidence>
<accession>A0A919UG05</accession>
<feature type="transmembrane region" description="Helical" evidence="1">
    <location>
        <begin position="131"/>
        <end position="149"/>
    </location>
</feature>
<sequence>MADTPTTTVPLDIPGARGTVALKGADGIFYSVLIDGEPVKRRKGGWAIPMRKGDTSKLEVRGILSGFQTLVMDGREVHRMGGHASTVEKALMFLPLILVVFGFLGAVLAVLLFFMNVLAVKNPLLPRVARIAIPIVNTIAGGVILFVLANMGG</sequence>
<evidence type="ECO:0000313" key="2">
    <source>
        <dbReference type="EMBL" id="GIG54327.1"/>
    </source>
</evidence>
<dbReference type="RefSeq" id="WP_203653981.1">
    <property type="nucleotide sequence ID" value="NZ_BONR01000002.1"/>
</dbReference>
<keyword evidence="1" id="KW-0472">Membrane</keyword>
<proteinExistence type="predicted"/>
<keyword evidence="1" id="KW-0812">Transmembrane</keyword>
<feature type="transmembrane region" description="Helical" evidence="1">
    <location>
        <begin position="90"/>
        <end position="119"/>
    </location>
</feature>
<dbReference type="Proteomes" id="UP000652354">
    <property type="component" value="Unassembled WGS sequence"/>
</dbReference>
<comment type="caution">
    <text evidence="2">The sequence shown here is derived from an EMBL/GenBank/DDBJ whole genome shotgun (WGS) entry which is preliminary data.</text>
</comment>
<evidence type="ECO:0000313" key="3">
    <source>
        <dbReference type="Proteomes" id="UP000652354"/>
    </source>
</evidence>
<dbReference type="AlphaFoldDB" id="A0A919UG05"/>